<keyword evidence="1" id="KW-0812">Transmembrane</keyword>
<dbReference type="EMBL" id="PGOL01000914">
    <property type="protein sequence ID" value="PKI63025.1"/>
    <property type="molecule type" value="Genomic_DNA"/>
</dbReference>
<dbReference type="AlphaFoldDB" id="A0A2I0K399"/>
<dbReference type="Proteomes" id="UP000233551">
    <property type="component" value="Unassembled WGS sequence"/>
</dbReference>
<gene>
    <name evidence="3" type="ORF">CRG98_016664</name>
</gene>
<keyword evidence="1" id="KW-0472">Membrane</keyword>
<dbReference type="PANTHER" id="PTHR22642:SF2">
    <property type="entry name" value="PROTEIN LONG AFTER FAR-RED 3"/>
    <property type="match status" value="1"/>
</dbReference>
<dbReference type="Gene3D" id="2.30.40.10">
    <property type="entry name" value="Urease, subunit C, domain 1"/>
    <property type="match status" value="1"/>
</dbReference>
<organism evidence="3 4">
    <name type="scientific">Punica granatum</name>
    <name type="common">Pomegranate</name>
    <dbReference type="NCBI Taxonomy" id="22663"/>
    <lineage>
        <taxon>Eukaryota</taxon>
        <taxon>Viridiplantae</taxon>
        <taxon>Streptophyta</taxon>
        <taxon>Embryophyta</taxon>
        <taxon>Tracheophyta</taxon>
        <taxon>Spermatophyta</taxon>
        <taxon>Magnoliopsida</taxon>
        <taxon>eudicotyledons</taxon>
        <taxon>Gunneridae</taxon>
        <taxon>Pentapetalae</taxon>
        <taxon>rosids</taxon>
        <taxon>malvids</taxon>
        <taxon>Myrtales</taxon>
        <taxon>Lythraceae</taxon>
        <taxon>Punica</taxon>
    </lineage>
</organism>
<sequence length="165" mass="18307">MDLETLWRASARERERERAQSFLPMDISAVISTIIVLVLAVLSLPLLNTSYWSNIRSLLPFTIVSPLADLVVKNATIYTSDASLPFADSMAIRSGRILRVGSYSSLQDLVHYGTEELDVGGKVVVPGFIDSHVHLIPGGLQMVRVELRGVSQKDEFVRRIKEAAR</sequence>
<proteinExistence type="predicted"/>
<dbReference type="InterPro" id="IPR011059">
    <property type="entry name" value="Metal-dep_hydrolase_composite"/>
</dbReference>
<feature type="domain" description="Amidohydrolase 3" evidence="2">
    <location>
        <begin position="116"/>
        <end position="164"/>
    </location>
</feature>
<evidence type="ECO:0000259" key="2">
    <source>
        <dbReference type="Pfam" id="PF07969"/>
    </source>
</evidence>
<reference evidence="3 4" key="1">
    <citation type="submission" date="2017-11" db="EMBL/GenBank/DDBJ databases">
        <title>De-novo sequencing of pomegranate (Punica granatum L.) genome.</title>
        <authorList>
            <person name="Akparov Z."/>
            <person name="Amiraslanov A."/>
            <person name="Hajiyeva S."/>
            <person name="Abbasov M."/>
            <person name="Kaur K."/>
            <person name="Hamwieh A."/>
            <person name="Solovyev V."/>
            <person name="Salamov A."/>
            <person name="Braich B."/>
            <person name="Kosarev P."/>
            <person name="Mahmoud A."/>
            <person name="Hajiyev E."/>
            <person name="Babayeva S."/>
            <person name="Izzatullayeva V."/>
            <person name="Mammadov A."/>
            <person name="Mammadov A."/>
            <person name="Sharifova S."/>
            <person name="Ojaghi J."/>
            <person name="Eynullazada K."/>
            <person name="Bayramov B."/>
            <person name="Abdulazimova A."/>
            <person name="Shahmuradov I."/>
        </authorList>
    </citation>
    <scope>NUCLEOTIDE SEQUENCE [LARGE SCALE GENOMIC DNA]</scope>
    <source>
        <strain evidence="4">cv. AG2017</strain>
        <tissue evidence="3">Leaf</tissue>
    </source>
</reference>
<accession>A0A2I0K399</accession>
<evidence type="ECO:0000256" key="1">
    <source>
        <dbReference type="SAM" id="Phobius"/>
    </source>
</evidence>
<feature type="transmembrane region" description="Helical" evidence="1">
    <location>
        <begin position="27"/>
        <end position="47"/>
    </location>
</feature>
<dbReference type="GO" id="GO:0016810">
    <property type="term" value="F:hydrolase activity, acting on carbon-nitrogen (but not peptide) bonds"/>
    <property type="evidence" value="ECO:0007669"/>
    <property type="project" value="InterPro"/>
</dbReference>
<dbReference type="SUPFAM" id="SSF51338">
    <property type="entry name" value="Composite domain of metallo-dependent hydrolases"/>
    <property type="match status" value="1"/>
</dbReference>
<dbReference type="PANTHER" id="PTHR22642">
    <property type="entry name" value="IMIDAZOLONEPROPIONASE"/>
    <property type="match status" value="1"/>
</dbReference>
<keyword evidence="4" id="KW-1185">Reference proteome</keyword>
<comment type="caution">
    <text evidence="3">The sequence shown here is derived from an EMBL/GenBank/DDBJ whole genome shotgun (WGS) entry which is preliminary data.</text>
</comment>
<dbReference type="InterPro" id="IPR013108">
    <property type="entry name" value="Amidohydro_3"/>
</dbReference>
<evidence type="ECO:0000313" key="3">
    <source>
        <dbReference type="EMBL" id="PKI63025.1"/>
    </source>
</evidence>
<name>A0A2I0K399_PUNGR</name>
<keyword evidence="1" id="KW-1133">Transmembrane helix</keyword>
<dbReference type="STRING" id="22663.A0A2I0K399"/>
<feature type="non-terminal residue" evidence="3">
    <location>
        <position position="165"/>
    </location>
</feature>
<dbReference type="Pfam" id="PF07969">
    <property type="entry name" value="Amidohydro_3"/>
    <property type="match status" value="1"/>
</dbReference>
<evidence type="ECO:0000313" key="4">
    <source>
        <dbReference type="Proteomes" id="UP000233551"/>
    </source>
</evidence>
<protein>
    <recommendedName>
        <fullName evidence="2">Amidohydrolase 3 domain-containing protein</fullName>
    </recommendedName>
</protein>